<dbReference type="InterPro" id="IPR036390">
    <property type="entry name" value="WH_DNA-bd_sf"/>
</dbReference>
<organism evidence="3 4">
    <name type="scientific">Candidatus Magnetoglobus multicellularis str. Araruama</name>
    <dbReference type="NCBI Taxonomy" id="890399"/>
    <lineage>
        <taxon>Bacteria</taxon>
        <taxon>Pseudomonadati</taxon>
        <taxon>Thermodesulfobacteriota</taxon>
        <taxon>Desulfobacteria</taxon>
        <taxon>Desulfobacterales</taxon>
        <taxon>Desulfobacteraceae</taxon>
        <taxon>Candidatus Magnetoglobus</taxon>
    </lineage>
</organism>
<proteinExistence type="predicted"/>
<keyword evidence="3" id="KW-0067">ATP-binding</keyword>
<dbReference type="Pfam" id="PF04326">
    <property type="entry name" value="SLFN_AlbA_2"/>
    <property type="match status" value="1"/>
</dbReference>
<keyword evidence="3" id="KW-0378">Hydrolase</keyword>
<dbReference type="Proteomes" id="UP000189670">
    <property type="component" value="Unassembled WGS sequence"/>
</dbReference>
<keyword evidence="3" id="KW-0547">Nucleotide-binding</keyword>
<dbReference type="GO" id="GO:0004386">
    <property type="term" value="F:helicase activity"/>
    <property type="evidence" value="ECO:0007669"/>
    <property type="project" value="UniProtKB-KW"/>
</dbReference>
<dbReference type="AlphaFoldDB" id="A0A1V1NX92"/>
<name>A0A1V1NX92_9BACT</name>
<sequence length="495" mass="57069">MMKLPININDILKAGAIEWERLEFKAGWNPVKVLRTMCAFANDFHNLGGGYIVIGVSEKNGQPELPPVGIKENEIDAIQKEIVEIGYKMIPYYHPIISPCKVNDKTILVLWAMGGQNRPYKAPVSLKKGEKEFVYYIRKGSTTVQARHQDEMELMSLAAKIPFDDRMNLQVDLKNLDLGIIRSYLQQVDSALFDDAHEMDFIQLCRRMNIIDGPDESLYPKNVGLMFFNDQPSTFFPQTQIDVVHFPHGPGADTFTETTFKGPLHVMLKNALNHIKSRVMEEKVVKHPDRAEARRFFNYPFAAIEESLCNAVYHRSYEIREPVEVQILPDQIRILSFPGPDRSITDNDMREFRFLSRRYRNRRVGEFLKELDLTEGRGTGIPKIIRSVQENGSPLPKLITDKDRSYFLSEFHIHPEFTPLKSTSLNFGKLRDTSVKKFNQTLMLLQETPTLTIPKLAEQLNISRRAVEMQINYLKKEGLLKRLGSRRNGKWEVLL</sequence>
<gene>
    <name evidence="3" type="ORF">OMM_05245</name>
</gene>
<dbReference type="InterPro" id="IPR038461">
    <property type="entry name" value="Schlafen_AlbA_2_dom_sf"/>
</dbReference>
<dbReference type="Pfam" id="PF13749">
    <property type="entry name" value="HATPase_c_4"/>
    <property type="match status" value="1"/>
</dbReference>
<feature type="domain" description="Schlafen AlbA-2" evidence="1">
    <location>
        <begin position="18"/>
        <end position="146"/>
    </location>
</feature>
<dbReference type="InterPro" id="IPR013196">
    <property type="entry name" value="HTH_11"/>
</dbReference>
<dbReference type="Gene3D" id="1.10.10.10">
    <property type="entry name" value="Winged helix-like DNA-binding domain superfamily/Winged helix DNA-binding domain"/>
    <property type="match status" value="1"/>
</dbReference>
<protein>
    <submittedName>
        <fullName evidence="3">ATP-dependent DNA helicase RecG</fullName>
    </submittedName>
</protein>
<dbReference type="InterPro" id="IPR036388">
    <property type="entry name" value="WH-like_DNA-bd_sf"/>
</dbReference>
<evidence type="ECO:0000259" key="2">
    <source>
        <dbReference type="Pfam" id="PF08279"/>
    </source>
</evidence>
<evidence type="ECO:0000313" key="3">
    <source>
        <dbReference type="EMBL" id="ETR67232.1"/>
    </source>
</evidence>
<reference evidence="4" key="1">
    <citation type="submission" date="2012-11" db="EMBL/GenBank/DDBJ databases">
        <authorList>
            <person name="Lucero-Rivera Y.E."/>
            <person name="Tovar-Ramirez D."/>
        </authorList>
    </citation>
    <scope>NUCLEOTIDE SEQUENCE [LARGE SCALE GENOMIC DNA]</scope>
    <source>
        <strain evidence="4">Araruama</strain>
    </source>
</reference>
<dbReference type="PANTHER" id="PTHR30595">
    <property type="entry name" value="GLPR-RELATED TRANSCRIPTIONAL REPRESSOR"/>
    <property type="match status" value="1"/>
</dbReference>
<dbReference type="Gene3D" id="3.30.565.60">
    <property type="match status" value="1"/>
</dbReference>
<dbReference type="EMBL" id="ATBP01001491">
    <property type="protein sequence ID" value="ETR67232.1"/>
    <property type="molecule type" value="Genomic_DNA"/>
</dbReference>
<accession>A0A1V1NX92</accession>
<dbReference type="Gene3D" id="3.30.950.30">
    <property type="entry name" value="Schlafen, AAA domain"/>
    <property type="match status" value="1"/>
</dbReference>
<dbReference type="Pfam" id="PF08279">
    <property type="entry name" value="HTH_11"/>
    <property type="match status" value="1"/>
</dbReference>
<feature type="domain" description="Helix-turn-helix type 11" evidence="2">
    <location>
        <begin position="443"/>
        <end position="478"/>
    </location>
</feature>
<comment type="caution">
    <text evidence="3">The sequence shown here is derived from an EMBL/GenBank/DDBJ whole genome shotgun (WGS) entry which is preliminary data.</text>
</comment>
<evidence type="ECO:0000259" key="1">
    <source>
        <dbReference type="Pfam" id="PF04326"/>
    </source>
</evidence>
<dbReference type="InterPro" id="IPR007421">
    <property type="entry name" value="Schlafen_AlbA_2_dom"/>
</dbReference>
<dbReference type="PANTHER" id="PTHR30595:SF6">
    <property type="entry name" value="SCHLAFEN ALBA-2 DOMAIN-CONTAINING PROTEIN"/>
    <property type="match status" value="1"/>
</dbReference>
<keyword evidence="3" id="KW-0347">Helicase</keyword>
<evidence type="ECO:0000313" key="4">
    <source>
        <dbReference type="Proteomes" id="UP000189670"/>
    </source>
</evidence>
<dbReference type="InterPro" id="IPR038475">
    <property type="entry name" value="RecG_C_sf"/>
</dbReference>
<dbReference type="SUPFAM" id="SSF46785">
    <property type="entry name" value="Winged helix' DNA-binding domain"/>
    <property type="match status" value="1"/>
</dbReference>